<keyword evidence="6 11" id="KW-1133">Transmembrane helix</keyword>
<evidence type="ECO:0000256" key="7">
    <source>
        <dbReference type="ARBA" id="ARBA00023136"/>
    </source>
</evidence>
<keyword evidence="7 11" id="KW-0472">Membrane</keyword>
<dbReference type="GO" id="GO:0005886">
    <property type="term" value="C:plasma membrane"/>
    <property type="evidence" value="ECO:0007669"/>
    <property type="project" value="UniProtKB-SubCell"/>
</dbReference>
<feature type="transmembrane region" description="Helical" evidence="11">
    <location>
        <begin position="139"/>
        <end position="162"/>
    </location>
</feature>
<dbReference type="InterPro" id="IPR019164">
    <property type="entry name" value="TMEM147"/>
</dbReference>
<sequence length="236" mass="26224">MTFYHLVNCVLLSVLPYLATYKIYNLAEYRAFWKCAYAALIFMAAQLGKMIILASFFPMVDSHSTTALTASKITYDILRHSVDLVDLFALNHVVNKLSLKGDLKFVASGLGWAFAELLAFRVMPFWLEARGSEFSWVHLISAMEANINLVYCISVAALLWTLSRNDFNKALQPAVLGLLVLSTYRPIVLEILMHVFHLGDWFALAFKAGYSVFLGGVALGLCTALTGEVSTNGKVH</sequence>
<keyword evidence="13" id="KW-1185">Reference proteome</keyword>
<keyword evidence="3" id="KW-1003">Cell membrane</keyword>
<evidence type="ECO:0000256" key="1">
    <source>
        <dbReference type="ARBA" id="ARBA00004477"/>
    </source>
</evidence>
<evidence type="ECO:0000256" key="6">
    <source>
        <dbReference type="ARBA" id="ARBA00022989"/>
    </source>
</evidence>
<dbReference type="Proteomes" id="UP000192578">
    <property type="component" value="Unassembled WGS sequence"/>
</dbReference>
<gene>
    <name evidence="12" type="ORF">BV898_08952</name>
</gene>
<evidence type="ECO:0000256" key="2">
    <source>
        <dbReference type="ARBA" id="ARBA00004651"/>
    </source>
</evidence>
<dbReference type="AlphaFoldDB" id="A0A1W0WP73"/>
<dbReference type="PANTHER" id="PTHR12869">
    <property type="entry name" value="SMALL SEVEN TRANSMEMBRANE DOMAIN-CONTAINING PROTEIN"/>
    <property type="match status" value="1"/>
</dbReference>
<comment type="subcellular location">
    <subcellularLocation>
        <location evidence="2">Cell membrane</location>
        <topology evidence="2">Multi-pass membrane protein</topology>
    </subcellularLocation>
    <subcellularLocation>
        <location evidence="1">Endoplasmic reticulum membrane</location>
        <topology evidence="1">Multi-pass membrane protein</topology>
    </subcellularLocation>
</comment>
<protein>
    <recommendedName>
        <fullName evidence="9">BOS complex subunit TMEM147</fullName>
    </recommendedName>
    <alternativeName>
        <fullName evidence="10">Transmembrane protein 147</fullName>
    </alternativeName>
</protein>
<dbReference type="GO" id="GO:0005789">
    <property type="term" value="C:endoplasmic reticulum membrane"/>
    <property type="evidence" value="ECO:0007669"/>
    <property type="project" value="UniProtKB-SubCell"/>
</dbReference>
<comment type="caution">
    <text evidence="12">The sequence shown here is derived from an EMBL/GenBank/DDBJ whole genome shotgun (WGS) entry which is preliminary data.</text>
</comment>
<dbReference type="OrthoDB" id="9993532at2759"/>
<dbReference type="EMBL" id="MTYJ01000068">
    <property type="protein sequence ID" value="OQV16947.1"/>
    <property type="molecule type" value="Genomic_DNA"/>
</dbReference>
<dbReference type="PANTHER" id="PTHR12869:SF0">
    <property type="entry name" value="BOS COMPLEX SUBUNIT TMEM147"/>
    <property type="match status" value="1"/>
</dbReference>
<dbReference type="Pfam" id="PF09767">
    <property type="entry name" value="DUF2053"/>
    <property type="match status" value="1"/>
</dbReference>
<reference evidence="13" key="1">
    <citation type="submission" date="2017-01" db="EMBL/GenBank/DDBJ databases">
        <title>Comparative genomics of anhydrobiosis in the tardigrade Hypsibius dujardini.</title>
        <authorList>
            <person name="Yoshida Y."/>
            <person name="Koutsovoulos G."/>
            <person name="Laetsch D."/>
            <person name="Stevens L."/>
            <person name="Kumar S."/>
            <person name="Horikawa D."/>
            <person name="Ishino K."/>
            <person name="Komine S."/>
            <person name="Tomita M."/>
            <person name="Blaxter M."/>
            <person name="Arakawa K."/>
        </authorList>
    </citation>
    <scope>NUCLEOTIDE SEQUENCE [LARGE SCALE GENOMIC DNA]</scope>
    <source>
        <strain evidence="13">Z151</strain>
    </source>
</reference>
<comment type="similarity">
    <text evidence="8">Belongs to the TMEM147 family.</text>
</comment>
<feature type="transmembrane region" description="Helical" evidence="11">
    <location>
        <begin position="36"/>
        <end position="57"/>
    </location>
</feature>
<evidence type="ECO:0000313" key="12">
    <source>
        <dbReference type="EMBL" id="OQV16947.1"/>
    </source>
</evidence>
<evidence type="ECO:0000256" key="4">
    <source>
        <dbReference type="ARBA" id="ARBA00022692"/>
    </source>
</evidence>
<evidence type="ECO:0000256" key="5">
    <source>
        <dbReference type="ARBA" id="ARBA00022824"/>
    </source>
</evidence>
<feature type="transmembrane region" description="Helical" evidence="11">
    <location>
        <begin position="174"/>
        <end position="196"/>
    </location>
</feature>
<evidence type="ECO:0000256" key="9">
    <source>
        <dbReference type="ARBA" id="ARBA00034846"/>
    </source>
</evidence>
<evidence type="ECO:0000256" key="8">
    <source>
        <dbReference type="ARBA" id="ARBA00034739"/>
    </source>
</evidence>
<keyword evidence="4 11" id="KW-0812">Transmembrane</keyword>
<evidence type="ECO:0000256" key="10">
    <source>
        <dbReference type="ARBA" id="ARBA00034899"/>
    </source>
</evidence>
<keyword evidence="5" id="KW-0256">Endoplasmic reticulum</keyword>
<proteinExistence type="inferred from homology"/>
<organism evidence="12 13">
    <name type="scientific">Hypsibius exemplaris</name>
    <name type="common">Freshwater tardigrade</name>
    <dbReference type="NCBI Taxonomy" id="2072580"/>
    <lineage>
        <taxon>Eukaryota</taxon>
        <taxon>Metazoa</taxon>
        <taxon>Ecdysozoa</taxon>
        <taxon>Tardigrada</taxon>
        <taxon>Eutardigrada</taxon>
        <taxon>Parachela</taxon>
        <taxon>Hypsibioidea</taxon>
        <taxon>Hypsibiidae</taxon>
        <taxon>Hypsibius</taxon>
    </lineage>
</organism>
<feature type="transmembrane region" description="Helical" evidence="11">
    <location>
        <begin position="6"/>
        <end position="24"/>
    </location>
</feature>
<evidence type="ECO:0000256" key="3">
    <source>
        <dbReference type="ARBA" id="ARBA00022475"/>
    </source>
</evidence>
<name>A0A1W0WP73_HYPEX</name>
<evidence type="ECO:0000313" key="13">
    <source>
        <dbReference type="Proteomes" id="UP000192578"/>
    </source>
</evidence>
<evidence type="ECO:0000256" key="11">
    <source>
        <dbReference type="SAM" id="Phobius"/>
    </source>
</evidence>
<feature type="transmembrane region" description="Helical" evidence="11">
    <location>
        <begin position="208"/>
        <end position="227"/>
    </location>
</feature>
<accession>A0A1W0WP73</accession>